<comment type="caution">
    <text evidence="5">The sequence shown here is derived from an EMBL/GenBank/DDBJ whole genome shotgun (WGS) entry which is preliminary data.</text>
</comment>
<dbReference type="EMBL" id="AEWX01000029">
    <property type="protein sequence ID" value="EGC19301.1"/>
    <property type="molecule type" value="Genomic_DNA"/>
</dbReference>
<protein>
    <submittedName>
        <fullName evidence="5">ABC transporter, ATP-binding protein</fullName>
    </submittedName>
</protein>
<dbReference type="GO" id="GO:0016887">
    <property type="term" value="F:ATP hydrolysis activity"/>
    <property type="evidence" value="ECO:0007669"/>
    <property type="project" value="InterPro"/>
</dbReference>
<dbReference type="eggNOG" id="COG1131">
    <property type="taxonomic scope" value="Bacteria"/>
</dbReference>
<evidence type="ECO:0000256" key="3">
    <source>
        <dbReference type="ARBA" id="ARBA00022840"/>
    </source>
</evidence>
<gene>
    <name evidence="5" type="ORF">HMPREF9141_2194</name>
</gene>
<keyword evidence="3 5" id="KW-0067">ATP-binding</keyword>
<reference evidence="5 6" key="1">
    <citation type="submission" date="2011-01" db="EMBL/GenBank/DDBJ databases">
        <authorList>
            <person name="Muzny D."/>
            <person name="Qin X."/>
            <person name="Deng J."/>
            <person name="Jiang H."/>
            <person name="Liu Y."/>
            <person name="Qu J."/>
            <person name="Song X.-Z."/>
            <person name="Zhang L."/>
            <person name="Thornton R."/>
            <person name="Coyle M."/>
            <person name="Francisco L."/>
            <person name="Jackson L."/>
            <person name="Javaid M."/>
            <person name="Korchina V."/>
            <person name="Kovar C."/>
            <person name="Mata R."/>
            <person name="Mathew T."/>
            <person name="Ngo R."/>
            <person name="Nguyen L."/>
            <person name="Nguyen N."/>
            <person name="Okwuonu G."/>
            <person name="Ongeri F."/>
            <person name="Pham C."/>
            <person name="Simmons D."/>
            <person name="Wilczek-Boney K."/>
            <person name="Hale W."/>
            <person name="Jakkamsetti A."/>
            <person name="Pham P."/>
            <person name="Ruth R."/>
            <person name="San Lucas F."/>
            <person name="Warren J."/>
            <person name="Zhang J."/>
            <person name="Zhao Z."/>
            <person name="Zhou C."/>
            <person name="Zhu D."/>
            <person name="Lee S."/>
            <person name="Bess C."/>
            <person name="Blankenburg K."/>
            <person name="Forbes L."/>
            <person name="Fu Q."/>
            <person name="Gubbala S."/>
            <person name="Hirani K."/>
            <person name="Jayaseelan J.C."/>
            <person name="Lara F."/>
            <person name="Munidasa M."/>
            <person name="Palculict T."/>
            <person name="Patil S."/>
            <person name="Pu L.-L."/>
            <person name="Saada N."/>
            <person name="Tang L."/>
            <person name="Weissenberger G."/>
            <person name="Zhu Y."/>
            <person name="Hemphill L."/>
            <person name="Shang Y."/>
            <person name="Youmans B."/>
            <person name="Ayvaz T."/>
            <person name="Ross M."/>
            <person name="Santibanez J."/>
            <person name="Aqrawi P."/>
            <person name="Gross S."/>
            <person name="Joshi V."/>
            <person name="Fowler G."/>
            <person name="Nazareth L."/>
            <person name="Reid J."/>
            <person name="Worley K."/>
            <person name="Petrosino J."/>
            <person name="Highlander S."/>
            <person name="Gibbs R."/>
        </authorList>
    </citation>
    <scope>NUCLEOTIDE SEQUENCE [LARGE SCALE GENOMIC DNA]</scope>
    <source>
        <strain evidence="5 6">DSM 16608</strain>
    </source>
</reference>
<proteinExistence type="predicted"/>
<dbReference type="InterPro" id="IPR003439">
    <property type="entry name" value="ABC_transporter-like_ATP-bd"/>
</dbReference>
<dbReference type="InterPro" id="IPR003593">
    <property type="entry name" value="AAA+_ATPase"/>
</dbReference>
<dbReference type="SMART" id="SM00382">
    <property type="entry name" value="AAA"/>
    <property type="match status" value="1"/>
</dbReference>
<name>F0F9C7_9BACT</name>
<dbReference type="AlphaFoldDB" id="F0F9C7"/>
<evidence type="ECO:0000313" key="6">
    <source>
        <dbReference type="Proteomes" id="UP000005697"/>
    </source>
</evidence>
<keyword evidence="6" id="KW-1185">Reference proteome</keyword>
<evidence type="ECO:0000313" key="5">
    <source>
        <dbReference type="EMBL" id="EGC19301.1"/>
    </source>
</evidence>
<dbReference type="PANTHER" id="PTHR42939:SF1">
    <property type="entry name" value="ABC TRANSPORTER ATP-BINDING PROTEIN ALBC-RELATED"/>
    <property type="match status" value="1"/>
</dbReference>
<organism evidence="5 6">
    <name type="scientific">Prevotella multiformis DSM 16608</name>
    <dbReference type="NCBI Taxonomy" id="888743"/>
    <lineage>
        <taxon>Bacteria</taxon>
        <taxon>Pseudomonadati</taxon>
        <taxon>Bacteroidota</taxon>
        <taxon>Bacteroidia</taxon>
        <taxon>Bacteroidales</taxon>
        <taxon>Prevotellaceae</taxon>
        <taxon>Prevotella</taxon>
    </lineage>
</organism>
<dbReference type="HOGENOM" id="CLU_000604_1_2_10"/>
<dbReference type="RefSeq" id="WP_007366946.1">
    <property type="nucleotide sequence ID" value="NZ_GL872282.1"/>
</dbReference>
<dbReference type="OrthoDB" id="9808363at2"/>
<dbReference type="GO" id="GO:0005524">
    <property type="term" value="F:ATP binding"/>
    <property type="evidence" value="ECO:0007669"/>
    <property type="project" value="UniProtKB-KW"/>
</dbReference>
<dbReference type="CDD" id="cd03230">
    <property type="entry name" value="ABC_DR_subfamily_A"/>
    <property type="match status" value="1"/>
</dbReference>
<dbReference type="Pfam" id="PF00005">
    <property type="entry name" value="ABC_tran"/>
    <property type="match status" value="1"/>
</dbReference>
<evidence type="ECO:0000256" key="2">
    <source>
        <dbReference type="ARBA" id="ARBA00022741"/>
    </source>
</evidence>
<dbReference type="SUPFAM" id="SSF52540">
    <property type="entry name" value="P-loop containing nucleoside triphosphate hydrolases"/>
    <property type="match status" value="1"/>
</dbReference>
<dbReference type="InterPro" id="IPR027417">
    <property type="entry name" value="P-loop_NTPase"/>
</dbReference>
<dbReference type="PROSITE" id="PS50893">
    <property type="entry name" value="ABC_TRANSPORTER_2"/>
    <property type="match status" value="1"/>
</dbReference>
<dbReference type="InterPro" id="IPR051782">
    <property type="entry name" value="ABC_Transporter_VariousFunc"/>
</dbReference>
<dbReference type="Gene3D" id="3.40.50.300">
    <property type="entry name" value="P-loop containing nucleotide triphosphate hydrolases"/>
    <property type="match status" value="1"/>
</dbReference>
<dbReference type="Proteomes" id="UP000005697">
    <property type="component" value="Unassembled WGS sequence"/>
</dbReference>
<dbReference type="PANTHER" id="PTHR42939">
    <property type="entry name" value="ABC TRANSPORTER ATP-BINDING PROTEIN ALBC-RELATED"/>
    <property type="match status" value="1"/>
</dbReference>
<feature type="domain" description="ABC transporter" evidence="4">
    <location>
        <begin position="2"/>
        <end position="228"/>
    </location>
</feature>
<accession>F0F9C7</accession>
<keyword evidence="1" id="KW-0813">Transport</keyword>
<sequence length="273" mass="30642">MIQANNLTFGYRGSKHNVFDGLSLRLDESRIYGLLGKNGMGKSTLLYLTAGLLKPQKGSITVNGFDAGRRHPEMLQELYLVPEEYDLPDMSLESYTKIHEDFYPRFSREILRKCLSDFEMPGEVDMKQLSMGQKKKVYMSFALATGCRLLLMDEPTNGLDIPSKAGFRKVVAGNMADGSSLIISTHQVHDIEQLLDHILILDNSRLLLDASTEEVMETYSFGIRQPAEMDDTVLYAEPSVQGNHVITRRREGDGETVINLELLFNAVTSGKLK</sequence>
<keyword evidence="2" id="KW-0547">Nucleotide-binding</keyword>
<evidence type="ECO:0000256" key="1">
    <source>
        <dbReference type="ARBA" id="ARBA00022448"/>
    </source>
</evidence>
<dbReference type="STRING" id="888743.HMPREF9141_2194"/>
<evidence type="ECO:0000259" key="4">
    <source>
        <dbReference type="PROSITE" id="PS50893"/>
    </source>
</evidence>